<dbReference type="KEGG" id="ddz:DSYM_06890"/>
<name>A0A809QX38_9PROT</name>
<dbReference type="InterPro" id="IPR011067">
    <property type="entry name" value="Plasmid_toxin/cell-grow_inhib"/>
</dbReference>
<evidence type="ECO:0008006" key="3">
    <source>
        <dbReference type="Google" id="ProtNLM"/>
    </source>
</evidence>
<protein>
    <recommendedName>
        <fullName evidence="3">MazF family transcriptional regulator</fullName>
    </recommendedName>
</protein>
<reference evidence="1" key="1">
    <citation type="journal article" name="DNA Res.">
        <title>The physiological potential of anammox bacteria as revealed by their core genome structure.</title>
        <authorList>
            <person name="Okubo T."/>
            <person name="Toyoda A."/>
            <person name="Fukuhara K."/>
            <person name="Uchiyama I."/>
            <person name="Harigaya Y."/>
            <person name="Kuroiwa M."/>
            <person name="Suzuki T."/>
            <person name="Murakami Y."/>
            <person name="Suwa Y."/>
            <person name="Takami H."/>
        </authorList>
    </citation>
    <scope>NUCLEOTIDE SEQUENCE</scope>
    <source>
        <strain evidence="1">317325-3</strain>
    </source>
</reference>
<dbReference type="Proteomes" id="UP000662914">
    <property type="component" value="Chromosome"/>
</dbReference>
<gene>
    <name evidence="1" type="ORF">DSYM_06890</name>
</gene>
<proteinExistence type="predicted"/>
<dbReference type="SUPFAM" id="SSF50118">
    <property type="entry name" value="Cell growth inhibitor/plasmid maintenance toxic component"/>
    <property type="match status" value="1"/>
</dbReference>
<dbReference type="GO" id="GO:0003677">
    <property type="term" value="F:DNA binding"/>
    <property type="evidence" value="ECO:0007669"/>
    <property type="project" value="InterPro"/>
</dbReference>
<evidence type="ECO:0000313" key="1">
    <source>
        <dbReference type="EMBL" id="BBO19990.1"/>
    </source>
</evidence>
<dbReference type="EMBL" id="AP021857">
    <property type="protein sequence ID" value="BBO19990.1"/>
    <property type="molecule type" value="Genomic_DNA"/>
</dbReference>
<evidence type="ECO:0000313" key="2">
    <source>
        <dbReference type="Proteomes" id="UP000662914"/>
    </source>
</evidence>
<dbReference type="Pfam" id="PF02452">
    <property type="entry name" value="PemK_toxin"/>
    <property type="match status" value="1"/>
</dbReference>
<sequence length="118" mass="12819">MTNSDDARIRSWDVVILPFPFTERNAAKVRPAVVVSSEALHGRAGKFFLAMITSAGHAPVEGDVGISDIETAGLPVDSRVRPSKLATVERSAFRKRIGTLPKADRLHVLSSLHRFLAS</sequence>
<accession>A0A809QX38</accession>
<organism evidence="1 2">
    <name type="scientific">Candidatus Desulfobacillus denitrificans</name>
    <dbReference type="NCBI Taxonomy" id="2608985"/>
    <lineage>
        <taxon>Bacteria</taxon>
        <taxon>Pseudomonadati</taxon>
        <taxon>Pseudomonadota</taxon>
        <taxon>Betaproteobacteria</taxon>
        <taxon>Candidatus Desulfobacillus</taxon>
    </lineage>
</organism>
<dbReference type="AlphaFoldDB" id="A0A809QX38"/>
<dbReference type="InterPro" id="IPR003477">
    <property type="entry name" value="PemK-like"/>
</dbReference>
<dbReference type="Gene3D" id="2.30.30.110">
    <property type="match status" value="1"/>
</dbReference>